<evidence type="ECO:0000259" key="3">
    <source>
        <dbReference type="Pfam" id="PF13870"/>
    </source>
</evidence>
<evidence type="ECO:0000313" key="4">
    <source>
        <dbReference type="EMBL" id="CDJ61203.1"/>
    </source>
</evidence>
<dbReference type="VEuPathDB" id="ToxoDB:EMWEY_00038770"/>
<feature type="coiled-coil region" evidence="1">
    <location>
        <begin position="287"/>
        <end position="317"/>
    </location>
</feature>
<feature type="coiled-coil region" evidence="1">
    <location>
        <begin position="23"/>
        <end position="50"/>
    </location>
</feature>
<dbReference type="AlphaFoldDB" id="U6MDS1"/>
<gene>
    <name evidence="4" type="ORF">EMWEY_00038770</name>
</gene>
<protein>
    <recommendedName>
        <fullName evidence="3">CCDC113/CCDC96 coiled-coil domain-containing protein</fullName>
    </recommendedName>
</protein>
<dbReference type="EMBL" id="HG722026">
    <property type="protein sequence ID" value="CDJ61203.1"/>
    <property type="molecule type" value="Genomic_DNA"/>
</dbReference>
<accession>U6MDS1</accession>
<dbReference type="GeneID" id="25337863"/>
<keyword evidence="5" id="KW-1185">Reference proteome</keyword>
<evidence type="ECO:0000256" key="1">
    <source>
        <dbReference type="SAM" id="Coils"/>
    </source>
</evidence>
<keyword evidence="1" id="KW-0175">Coiled coil</keyword>
<evidence type="ECO:0000256" key="2">
    <source>
        <dbReference type="SAM" id="MobiDB-lite"/>
    </source>
</evidence>
<feature type="coiled-coil region" evidence="1">
    <location>
        <begin position="344"/>
        <end position="371"/>
    </location>
</feature>
<evidence type="ECO:0000313" key="5">
    <source>
        <dbReference type="Proteomes" id="UP000030763"/>
    </source>
</evidence>
<dbReference type="OrthoDB" id="10259713at2759"/>
<feature type="region of interest" description="Disordered" evidence="2">
    <location>
        <begin position="66"/>
        <end position="118"/>
    </location>
</feature>
<reference evidence="4" key="2">
    <citation type="submission" date="2013-10" db="EMBL/GenBank/DDBJ databases">
        <authorList>
            <person name="Aslett M."/>
        </authorList>
    </citation>
    <scope>NUCLEOTIDE SEQUENCE [LARGE SCALE GENOMIC DNA]</scope>
    <source>
        <strain evidence="4">Weybridge</strain>
    </source>
</reference>
<reference evidence="4" key="1">
    <citation type="submission" date="2013-10" db="EMBL/GenBank/DDBJ databases">
        <title>Genomic analysis of the causative agents of coccidiosis in chickens.</title>
        <authorList>
            <person name="Reid A.J."/>
            <person name="Blake D."/>
            <person name="Billington K."/>
            <person name="Browne H."/>
            <person name="Dunn M."/>
            <person name="Hung S."/>
            <person name="Kawahara F."/>
            <person name="Miranda-Saavedra D."/>
            <person name="Mourier T."/>
            <person name="Nagra H."/>
            <person name="Otto T.D."/>
            <person name="Rawlings N."/>
            <person name="Sanchez A."/>
            <person name="Sanders M."/>
            <person name="Subramaniam C."/>
            <person name="Tay Y."/>
            <person name="Dear P."/>
            <person name="Doerig C."/>
            <person name="Gruber A."/>
            <person name="Parkinson J."/>
            <person name="Shirley M."/>
            <person name="Wan K.L."/>
            <person name="Berriman M."/>
            <person name="Tomley F."/>
            <person name="Pain A."/>
        </authorList>
    </citation>
    <scope>NUCLEOTIDE SEQUENCE [LARGE SCALE GENOMIC DNA]</scope>
    <source>
        <strain evidence="4">Weybridge</strain>
    </source>
</reference>
<dbReference type="InterPro" id="IPR025254">
    <property type="entry name" value="CCDC113/CCDC96_CC"/>
</dbReference>
<proteinExistence type="predicted"/>
<feature type="domain" description="CCDC113/CCDC96 coiled-coil" evidence="3">
    <location>
        <begin position="225"/>
        <end position="364"/>
    </location>
</feature>
<organism evidence="4 5">
    <name type="scientific">Eimeria maxima</name>
    <name type="common">Coccidian parasite</name>
    <dbReference type="NCBI Taxonomy" id="5804"/>
    <lineage>
        <taxon>Eukaryota</taxon>
        <taxon>Sar</taxon>
        <taxon>Alveolata</taxon>
        <taxon>Apicomplexa</taxon>
        <taxon>Conoidasida</taxon>
        <taxon>Coccidia</taxon>
        <taxon>Eucoccidiorida</taxon>
        <taxon>Eimeriorina</taxon>
        <taxon>Eimeriidae</taxon>
        <taxon>Eimeria</taxon>
    </lineage>
</organism>
<dbReference type="Pfam" id="PF13870">
    <property type="entry name" value="CCDC113_CCDC96_CC"/>
    <property type="match status" value="1"/>
</dbReference>
<dbReference type="Proteomes" id="UP000030763">
    <property type="component" value="Unassembled WGS sequence"/>
</dbReference>
<dbReference type="RefSeq" id="XP_013337853.1">
    <property type="nucleotide sequence ID" value="XM_013482399.1"/>
</dbReference>
<feature type="compositionally biased region" description="Low complexity" evidence="2">
    <location>
        <begin position="74"/>
        <end position="118"/>
    </location>
</feature>
<dbReference type="OMA" id="KRICSRT"/>
<name>U6MDS1_EIMMA</name>
<sequence length="379" mass="41865">MHQRTQLHHSPDLHEEAELAVHLAMLKEQNERKKAQIEEVKKRAQLMTIETCVLQQALVNLLQERRPEASSPRQQQQQQQLLQHKQQGQAGASGATATTPATASATAPATATATATTASVARTTTVATAAAAAEIVPTGVLLATLVSAGEIGVRRDAFEFRRAVVLGGEDVETGGTKGEVLLQHLQHRIKKRQQQQQLLQHKISKLKKQHRQQMGVFRSSSSSSSAEGLQRIDFDQLQIENEQFAAQVESSKADIANKKKKCSVLLQAQAVLKEQLSRCLEEGLALEASLNSRKAALEKTKRETEETAAEKEAVKRETKRLLVQSRGCSQLPQVKDLVLQKFLLLKQTKKLNALRRKLEVAQLETKTVKQDLKFQGLSA</sequence>